<comment type="subcellular location">
    <subcellularLocation>
        <location evidence="1">Cell outer membrane</location>
        <topology evidence="1">Single-pass membrane protein</topology>
    </subcellularLocation>
    <subcellularLocation>
        <location evidence="2">Periplasm</location>
    </subcellularLocation>
</comment>
<keyword evidence="4" id="KW-0998">Cell outer membrane</keyword>
<evidence type="ECO:0000313" key="6">
    <source>
        <dbReference type="Proteomes" id="UP000002208"/>
    </source>
</evidence>
<reference evidence="5 6" key="1">
    <citation type="journal article" date="2009" name="PLoS Genet.">
        <title>Alliance of proteomics and genomics to unravel the specificities of Sahara bacterium Deinococcus deserti.</title>
        <authorList>
            <person name="de Groot A."/>
            <person name="Dulermo R."/>
            <person name="Ortet P."/>
            <person name="Blanchard L."/>
            <person name="Guerin P."/>
            <person name="Fernandez B."/>
            <person name="Vacherie B."/>
            <person name="Dossat C."/>
            <person name="Jolivet E."/>
            <person name="Siguier P."/>
            <person name="Chandler M."/>
            <person name="Barakat M."/>
            <person name="Dedieu A."/>
            <person name="Barbe V."/>
            <person name="Heulin T."/>
            <person name="Sommer S."/>
            <person name="Achouak W."/>
            <person name="Armengaud J."/>
        </authorList>
    </citation>
    <scope>NUCLEOTIDE SEQUENCE [LARGE SCALE GENOMIC DNA]</scope>
    <source>
        <strain evidence="6">DSM 17065 / CIP 109153 / LMG 22923 / VCD115</strain>
    </source>
</reference>
<keyword evidence="3" id="KW-0574">Periplasm</keyword>
<evidence type="ECO:0000256" key="3">
    <source>
        <dbReference type="ARBA" id="ARBA00022764"/>
    </source>
</evidence>
<dbReference type="GO" id="GO:0009279">
    <property type="term" value="C:cell outer membrane"/>
    <property type="evidence" value="ECO:0007669"/>
    <property type="project" value="UniProtKB-SubCell"/>
</dbReference>
<sequence length="146" mass="15676">MKTRGMTLIEVLVAIAIFAVVIAISSSVTVSLSTNRISADRLRANQAAQAFFETVTEYWRSSSTFGRTDAAFPLPTDLTGYTWSLKISEVDMASPTFAAKSSVSWTKTSTPAYSASASATLMNLALTYTSQGSGTSFVNGTEIYKR</sequence>
<proteinExistence type="predicted"/>
<dbReference type="Proteomes" id="UP000002208">
    <property type="component" value="Chromosome"/>
</dbReference>
<dbReference type="GO" id="GO:0042597">
    <property type="term" value="C:periplasmic space"/>
    <property type="evidence" value="ECO:0007669"/>
    <property type="project" value="UniProtKB-SubCell"/>
</dbReference>
<dbReference type="HOGENOM" id="CLU_1774329_0_0_0"/>
<dbReference type="EMBL" id="CP001114">
    <property type="protein sequence ID" value="ACO45086.1"/>
    <property type="molecule type" value="Genomic_DNA"/>
</dbReference>
<gene>
    <name evidence="5" type="ordered locus">Deide_02775</name>
</gene>
<dbReference type="InterPro" id="IPR045584">
    <property type="entry name" value="Pilin-like"/>
</dbReference>
<organism evidence="5 6">
    <name type="scientific">Deinococcus deserti (strain DSM 17065 / CIP 109153 / LMG 22923 / VCD115)</name>
    <dbReference type="NCBI Taxonomy" id="546414"/>
    <lineage>
        <taxon>Bacteria</taxon>
        <taxon>Thermotogati</taxon>
        <taxon>Deinococcota</taxon>
        <taxon>Deinococci</taxon>
        <taxon>Deinococcales</taxon>
        <taxon>Deinococcaceae</taxon>
        <taxon>Deinococcus</taxon>
    </lineage>
</organism>
<dbReference type="AlphaFoldDB" id="C1CZ48"/>
<dbReference type="Gene3D" id="3.30.700.10">
    <property type="entry name" value="Glycoprotein, Type 4 Pilin"/>
    <property type="match status" value="1"/>
</dbReference>
<dbReference type="NCBIfam" id="TIGR02532">
    <property type="entry name" value="IV_pilin_GFxxxE"/>
    <property type="match status" value="1"/>
</dbReference>
<dbReference type="OrthoDB" id="9860409at2"/>
<dbReference type="PaxDb" id="546414-Deide_02775"/>
<protein>
    <submittedName>
        <fullName evidence="5">Putative prepilin-like protein</fullName>
    </submittedName>
</protein>
<dbReference type="PROSITE" id="PS00409">
    <property type="entry name" value="PROKAR_NTER_METHYL"/>
    <property type="match status" value="1"/>
</dbReference>
<keyword evidence="6" id="KW-1185">Reference proteome</keyword>
<evidence type="ECO:0000313" key="5">
    <source>
        <dbReference type="EMBL" id="ACO45086.1"/>
    </source>
</evidence>
<dbReference type="KEGG" id="ddr:Deide_02775"/>
<evidence type="ECO:0000256" key="4">
    <source>
        <dbReference type="ARBA" id="ARBA00023237"/>
    </source>
</evidence>
<dbReference type="SUPFAM" id="SSF54523">
    <property type="entry name" value="Pili subunits"/>
    <property type="match status" value="1"/>
</dbReference>
<evidence type="ECO:0000256" key="2">
    <source>
        <dbReference type="ARBA" id="ARBA00004418"/>
    </source>
</evidence>
<evidence type="ECO:0000256" key="1">
    <source>
        <dbReference type="ARBA" id="ARBA00004203"/>
    </source>
</evidence>
<accession>C1CZ48</accession>
<name>C1CZ48_DEIDV</name>
<dbReference type="InterPro" id="IPR012902">
    <property type="entry name" value="N_methyl_site"/>
</dbReference>
<dbReference type="STRING" id="546414.Deide_02775"/>
<keyword evidence="4" id="KW-0472">Membrane</keyword>
<dbReference type="Pfam" id="PF07963">
    <property type="entry name" value="N_methyl"/>
    <property type="match status" value="1"/>
</dbReference>
<dbReference type="RefSeq" id="WP_012692209.1">
    <property type="nucleotide sequence ID" value="NC_012526.1"/>
</dbReference>